<keyword evidence="2" id="KW-1185">Reference proteome</keyword>
<dbReference type="KEGG" id="lwi:UE46_10905"/>
<name>A0A1S7FVL8_9LIST</name>
<evidence type="ECO:0000313" key="1">
    <source>
        <dbReference type="EMBL" id="AQY51491.1"/>
    </source>
</evidence>
<reference evidence="2" key="1">
    <citation type="submission" date="2015-03" db="EMBL/GenBank/DDBJ databases">
        <authorList>
            <person name="Ferrari E."/>
            <person name="Walter M.C."/>
            <person name="Huptas C."/>
            <person name="Scherer S."/>
            <person name="Mueller-Herbst S."/>
        </authorList>
    </citation>
    <scope>NUCLEOTIDE SEQUENCE [LARGE SCALE GENOMIC DNA]</scope>
    <source>
        <strain evidence="2">LWP01</strain>
    </source>
</reference>
<dbReference type="AlphaFoldDB" id="A0A1S7FVL8"/>
<dbReference type="RefSeq" id="WP_118907607.1">
    <property type="nucleotide sequence ID" value="NZ_CP011102.1"/>
</dbReference>
<protein>
    <submittedName>
        <fullName evidence="1">Uncharacterized protein</fullName>
    </submittedName>
</protein>
<accession>A0A1S7FVL8</accession>
<organism evidence="1 2">
    <name type="scientific">Listeria weihenstephanensis</name>
    <dbReference type="NCBI Taxonomy" id="1006155"/>
    <lineage>
        <taxon>Bacteria</taxon>
        <taxon>Bacillati</taxon>
        <taxon>Bacillota</taxon>
        <taxon>Bacilli</taxon>
        <taxon>Bacillales</taxon>
        <taxon>Listeriaceae</taxon>
        <taxon>Listeria</taxon>
    </lineage>
</organism>
<evidence type="ECO:0000313" key="2">
    <source>
        <dbReference type="Proteomes" id="UP000223060"/>
    </source>
</evidence>
<dbReference type="Proteomes" id="UP000223060">
    <property type="component" value="Chromosome"/>
</dbReference>
<sequence length="181" mass="20984">MLNNQVINVINMYYKGKNEELYTKKSTEKIGLPGIIYDFCELNNIGVKSLTSYANPSEEWYFTMGKYRDNSFEVEYNSILTVSKLADVYSLEHNFKVVNQDPKKIAPVLVGESEDAYNLIQFDLEELIKRAYDANNFSRMFWVDSLRKIEGITFSDDVILFGPDVTQEDILFRDVLDILPD</sequence>
<proteinExistence type="predicted"/>
<dbReference type="EMBL" id="CP011102">
    <property type="protein sequence ID" value="AQY51491.1"/>
    <property type="molecule type" value="Genomic_DNA"/>
</dbReference>
<gene>
    <name evidence="1" type="ORF">UE46_10905</name>
</gene>